<dbReference type="CDD" id="cd17321">
    <property type="entry name" value="MFS_MMR_MDR_like"/>
    <property type="match status" value="1"/>
</dbReference>
<organism evidence="7 8">
    <name type="scientific">Geodermatophilus poikilotrophus</name>
    <dbReference type="NCBI Taxonomy" id="1333667"/>
    <lineage>
        <taxon>Bacteria</taxon>
        <taxon>Bacillati</taxon>
        <taxon>Actinomycetota</taxon>
        <taxon>Actinomycetes</taxon>
        <taxon>Geodermatophilales</taxon>
        <taxon>Geodermatophilaceae</taxon>
        <taxon>Geodermatophilus</taxon>
    </lineage>
</organism>
<dbReference type="InterPro" id="IPR005829">
    <property type="entry name" value="Sugar_transporter_CS"/>
</dbReference>
<dbReference type="InterPro" id="IPR020846">
    <property type="entry name" value="MFS_dom"/>
</dbReference>
<evidence type="ECO:0000256" key="5">
    <source>
        <dbReference type="SAM" id="Phobius"/>
    </source>
</evidence>
<dbReference type="SUPFAM" id="SSF103473">
    <property type="entry name" value="MFS general substrate transporter"/>
    <property type="match status" value="1"/>
</dbReference>
<dbReference type="PRINTS" id="PR01036">
    <property type="entry name" value="TCRTETB"/>
</dbReference>
<dbReference type="PANTHER" id="PTHR42718:SF48">
    <property type="entry name" value="CONSERVED TWO-DOMAIN MEMBRANE PROTEIN-RELATED"/>
    <property type="match status" value="1"/>
</dbReference>
<feature type="transmembrane region" description="Helical" evidence="5">
    <location>
        <begin position="91"/>
        <end position="117"/>
    </location>
</feature>
<keyword evidence="2 5" id="KW-0812">Transmembrane</keyword>
<dbReference type="InterPro" id="IPR011701">
    <property type="entry name" value="MFS"/>
</dbReference>
<feature type="transmembrane region" description="Helical" evidence="5">
    <location>
        <begin position="278"/>
        <end position="300"/>
    </location>
</feature>
<comment type="subcellular location">
    <subcellularLocation>
        <location evidence="1">Cell membrane</location>
        <topology evidence="1">Multi-pass membrane protein</topology>
    </subcellularLocation>
</comment>
<dbReference type="PROSITE" id="PS50850">
    <property type="entry name" value="MFS"/>
    <property type="match status" value="1"/>
</dbReference>
<feature type="domain" description="Major facilitator superfamily (MFS) profile" evidence="6">
    <location>
        <begin position="24"/>
        <end position="470"/>
    </location>
</feature>
<feature type="transmembrane region" description="Helical" evidence="5">
    <location>
        <begin position="379"/>
        <end position="403"/>
    </location>
</feature>
<reference evidence="8" key="1">
    <citation type="submission" date="2016-10" db="EMBL/GenBank/DDBJ databases">
        <authorList>
            <person name="Varghese N."/>
            <person name="Submissions S."/>
        </authorList>
    </citation>
    <scope>NUCLEOTIDE SEQUENCE [LARGE SCALE GENOMIC DNA]</scope>
    <source>
        <strain evidence="8">DSM 44209</strain>
    </source>
</reference>
<dbReference type="EMBL" id="FOIE01000001">
    <property type="protein sequence ID" value="SES73151.1"/>
    <property type="molecule type" value="Genomic_DNA"/>
</dbReference>
<sequence>MALGKRSPSSAGTEPEPNRGTAAVVAVLAIAVFMSSLDLFIVNLAFPSIGQEYAGEDLGSLSWVLNAYTIVFAAVLVPAGRWADRVGRRRALVAGLAVFTGGSLLCGLAPGVGWLVAARTVQAIGAGVMVPASLSLLLAVIPQEQRARALGSWSALGALGAALGPVIGGGLVEIGWRWVFWVNLPVGVVAILLALRLVPESRDEARGSRPDLLGAVFLALAVGLVAGALVEAADRGWASAGVLGLLLAAALCAGAVVARSFRHPAPVLEPGLFRSRMFSGAGAASVLYYAAFGAFLLNTVEFLTTVWRFTPLEAGLAIAPGPLMVLPFARLVAPRLIPLLGGVGRVAALGCGVGAVAQGLWLVLIHVEPAYVTHLLPAQLLGGAGVGLAIPSLLGAGSAGLPVANLGTGSGILNMARQVGTVLGVAALVAALAVPGPDPLTAFRNGIALTIAFLVAAGVVCVAVLTRRIRPAAAVAVTLPHPRPQETA</sequence>
<feature type="transmembrane region" description="Helical" evidence="5">
    <location>
        <begin position="21"/>
        <end position="46"/>
    </location>
</feature>
<evidence type="ECO:0000256" key="2">
    <source>
        <dbReference type="ARBA" id="ARBA00022692"/>
    </source>
</evidence>
<dbReference type="OrthoDB" id="7375466at2"/>
<evidence type="ECO:0000256" key="4">
    <source>
        <dbReference type="ARBA" id="ARBA00023136"/>
    </source>
</evidence>
<feature type="transmembrane region" description="Helical" evidence="5">
    <location>
        <begin position="210"/>
        <end position="230"/>
    </location>
</feature>
<feature type="transmembrane region" description="Helical" evidence="5">
    <location>
        <begin position="345"/>
        <end position="367"/>
    </location>
</feature>
<evidence type="ECO:0000256" key="1">
    <source>
        <dbReference type="ARBA" id="ARBA00004651"/>
    </source>
</evidence>
<accession>A0A1H9YVF0</accession>
<evidence type="ECO:0000313" key="7">
    <source>
        <dbReference type="EMBL" id="SES73151.1"/>
    </source>
</evidence>
<keyword evidence="4 5" id="KW-0472">Membrane</keyword>
<proteinExistence type="predicted"/>
<feature type="transmembrane region" description="Helical" evidence="5">
    <location>
        <begin position="236"/>
        <end position="258"/>
    </location>
</feature>
<dbReference type="Gene3D" id="1.20.1250.20">
    <property type="entry name" value="MFS general substrate transporter like domains"/>
    <property type="match status" value="1"/>
</dbReference>
<dbReference type="PANTHER" id="PTHR42718">
    <property type="entry name" value="MAJOR FACILITATOR SUPERFAMILY MULTIDRUG TRANSPORTER MFSC"/>
    <property type="match status" value="1"/>
</dbReference>
<dbReference type="InterPro" id="IPR036259">
    <property type="entry name" value="MFS_trans_sf"/>
</dbReference>
<keyword evidence="3 5" id="KW-1133">Transmembrane helix</keyword>
<feature type="transmembrane region" description="Helical" evidence="5">
    <location>
        <begin position="446"/>
        <end position="465"/>
    </location>
</feature>
<feature type="transmembrane region" description="Helical" evidence="5">
    <location>
        <begin position="178"/>
        <end position="198"/>
    </location>
</feature>
<dbReference type="GO" id="GO:0022857">
    <property type="term" value="F:transmembrane transporter activity"/>
    <property type="evidence" value="ECO:0007669"/>
    <property type="project" value="InterPro"/>
</dbReference>
<keyword evidence="8" id="KW-1185">Reference proteome</keyword>
<gene>
    <name evidence="7" type="ORF">SAMN04488546_0300</name>
</gene>
<protein>
    <submittedName>
        <fullName evidence="7">Drug resistance transporter, EmrB/QacA subfamily</fullName>
    </submittedName>
</protein>
<evidence type="ECO:0000256" key="3">
    <source>
        <dbReference type="ARBA" id="ARBA00022989"/>
    </source>
</evidence>
<feature type="transmembrane region" description="Helical" evidence="5">
    <location>
        <begin position="153"/>
        <end position="172"/>
    </location>
</feature>
<feature type="transmembrane region" description="Helical" evidence="5">
    <location>
        <begin position="58"/>
        <end position="79"/>
    </location>
</feature>
<dbReference type="Pfam" id="PF07690">
    <property type="entry name" value="MFS_1"/>
    <property type="match status" value="1"/>
</dbReference>
<name>A0A1H9YVF0_9ACTN</name>
<dbReference type="PROSITE" id="PS00216">
    <property type="entry name" value="SUGAR_TRANSPORT_1"/>
    <property type="match status" value="1"/>
</dbReference>
<dbReference type="Proteomes" id="UP000198507">
    <property type="component" value="Unassembled WGS sequence"/>
</dbReference>
<feature type="transmembrane region" description="Helical" evidence="5">
    <location>
        <begin position="312"/>
        <end position="333"/>
    </location>
</feature>
<feature type="transmembrane region" description="Helical" evidence="5">
    <location>
        <begin position="415"/>
        <end position="434"/>
    </location>
</feature>
<dbReference type="AlphaFoldDB" id="A0A1H9YVF0"/>
<evidence type="ECO:0000313" key="8">
    <source>
        <dbReference type="Proteomes" id="UP000198507"/>
    </source>
</evidence>
<dbReference type="GO" id="GO:0005886">
    <property type="term" value="C:plasma membrane"/>
    <property type="evidence" value="ECO:0007669"/>
    <property type="project" value="UniProtKB-SubCell"/>
</dbReference>
<feature type="transmembrane region" description="Helical" evidence="5">
    <location>
        <begin position="123"/>
        <end position="141"/>
    </location>
</feature>
<evidence type="ECO:0000259" key="6">
    <source>
        <dbReference type="PROSITE" id="PS50850"/>
    </source>
</evidence>